<feature type="transmembrane region" description="Helical" evidence="6">
    <location>
        <begin position="238"/>
        <end position="257"/>
    </location>
</feature>
<dbReference type="Proteomes" id="UP001165306">
    <property type="component" value="Unassembled WGS sequence"/>
</dbReference>
<proteinExistence type="predicted"/>
<dbReference type="PANTHER" id="PTHR42770:SF7">
    <property type="entry name" value="MEMBRANE PROTEIN"/>
    <property type="match status" value="1"/>
</dbReference>
<protein>
    <submittedName>
        <fullName evidence="7">Amino acid permease</fullName>
    </submittedName>
</protein>
<feature type="transmembrane region" description="Helical" evidence="6">
    <location>
        <begin position="457"/>
        <end position="479"/>
    </location>
</feature>
<keyword evidence="5 6" id="KW-0472">Membrane</keyword>
<comment type="subcellular location">
    <subcellularLocation>
        <location evidence="1">Cell membrane</location>
        <topology evidence="1">Multi-pass membrane protein</topology>
    </subcellularLocation>
</comment>
<evidence type="ECO:0000256" key="2">
    <source>
        <dbReference type="ARBA" id="ARBA00022475"/>
    </source>
</evidence>
<dbReference type="PANTHER" id="PTHR42770">
    <property type="entry name" value="AMINO ACID TRANSPORTER-RELATED"/>
    <property type="match status" value="1"/>
</dbReference>
<organism evidence="7 8">
    <name type="scientific">Thermalbibacter longus</name>
    <dbReference type="NCBI Taxonomy" id="2951981"/>
    <lineage>
        <taxon>Bacteria</taxon>
        <taxon>Pseudomonadati</taxon>
        <taxon>Thermomicrobiota</taxon>
        <taxon>Thermomicrobia</taxon>
        <taxon>Thermomicrobiales</taxon>
        <taxon>Thermomicrobiaceae</taxon>
        <taxon>Thermalbibacter</taxon>
    </lineage>
</organism>
<comment type="caution">
    <text evidence="7">The sequence shown here is derived from an EMBL/GenBank/DDBJ whole genome shotgun (WGS) entry which is preliminary data.</text>
</comment>
<feature type="transmembrane region" description="Helical" evidence="6">
    <location>
        <begin position="144"/>
        <end position="167"/>
    </location>
</feature>
<dbReference type="GO" id="GO:0005886">
    <property type="term" value="C:plasma membrane"/>
    <property type="evidence" value="ECO:0007669"/>
    <property type="project" value="UniProtKB-SubCell"/>
</dbReference>
<evidence type="ECO:0000256" key="1">
    <source>
        <dbReference type="ARBA" id="ARBA00004651"/>
    </source>
</evidence>
<dbReference type="Gene3D" id="1.20.1740.10">
    <property type="entry name" value="Amino acid/polyamine transporter I"/>
    <property type="match status" value="1"/>
</dbReference>
<feature type="transmembrane region" description="Helical" evidence="6">
    <location>
        <begin position="96"/>
        <end position="120"/>
    </location>
</feature>
<keyword evidence="2" id="KW-1003">Cell membrane</keyword>
<feature type="transmembrane region" description="Helical" evidence="6">
    <location>
        <begin position="485"/>
        <end position="507"/>
    </location>
</feature>
<dbReference type="InterPro" id="IPR050367">
    <property type="entry name" value="APC_superfamily"/>
</dbReference>
<gene>
    <name evidence="7" type="ORF">NET02_13720</name>
</gene>
<accession>A0AA41WC04</accession>
<feature type="transmembrane region" description="Helical" evidence="6">
    <location>
        <begin position="179"/>
        <end position="198"/>
    </location>
</feature>
<evidence type="ECO:0000313" key="7">
    <source>
        <dbReference type="EMBL" id="MCM8750206.1"/>
    </source>
</evidence>
<dbReference type="EMBL" id="JAMSLR010000012">
    <property type="protein sequence ID" value="MCM8750206.1"/>
    <property type="molecule type" value="Genomic_DNA"/>
</dbReference>
<evidence type="ECO:0000256" key="4">
    <source>
        <dbReference type="ARBA" id="ARBA00022989"/>
    </source>
</evidence>
<feature type="transmembrane region" description="Helical" evidence="6">
    <location>
        <begin position="378"/>
        <end position="401"/>
    </location>
</feature>
<sequence>MSATQRLFVRQSSGLVRTISAFGAMVFGVHCISLSSSGLIPFSWVASVWPGASIIGVLTVAMILGLFHAYTYASIGAAMPRSGADYVLASRILNPTLAFGASWVLALFSGVVAGGLIAWIPGTALPTLLRTIGILFNNQTATDLATWSASSTGILVIGTACVLLTWATMLLPTQTIVRILEVGFFLGLAAWAVIYFALATAPGPEAFQSAWDRFMGAGSFASRIDLAVQAGMEYSPNVAIMTLAGLIMGFWIYYGYYIPTFFAGEVKEAHRNLLIGAWSALIITWLVFSAADLLLERLVPLEWIAAEGYLYNNTDTFAMPWITFYASILRPNVLVVGLITIGWIYTLINLAQTYFFYTSRIIFSWAFDRIIPSGIAYVHPRVGSPVVAVTLIAILAEIGVLDAATRGILATQLHFVFFAVITQIVPVLAITLLPFLKPDLFEAAPRIVRAKLGSLPVVTLIGAVTLVYLGWMILASFLFPAVGGGIGRGTVLTFLLIFLIGIAVHVASRLYRLRREGVDLAWTFREIPPV</sequence>
<dbReference type="AlphaFoldDB" id="A0AA41WC04"/>
<keyword evidence="4 6" id="KW-1133">Transmembrane helix</keyword>
<dbReference type="GO" id="GO:0022857">
    <property type="term" value="F:transmembrane transporter activity"/>
    <property type="evidence" value="ECO:0007669"/>
    <property type="project" value="InterPro"/>
</dbReference>
<feature type="transmembrane region" description="Helical" evidence="6">
    <location>
        <begin position="52"/>
        <end position="75"/>
    </location>
</feature>
<reference evidence="7" key="1">
    <citation type="submission" date="2022-06" db="EMBL/GenBank/DDBJ databases">
        <title>CFH 74404 Thermomicrobiaceae sp.</title>
        <authorList>
            <person name="Ming H."/>
            <person name="Li W.-J."/>
            <person name="Zhao Z."/>
        </authorList>
    </citation>
    <scope>NUCLEOTIDE SEQUENCE</scope>
    <source>
        <strain evidence="7">CFH 74404</strain>
    </source>
</reference>
<name>A0AA41WC04_9BACT</name>
<evidence type="ECO:0000256" key="3">
    <source>
        <dbReference type="ARBA" id="ARBA00022692"/>
    </source>
</evidence>
<evidence type="ECO:0000256" key="5">
    <source>
        <dbReference type="ARBA" id="ARBA00023136"/>
    </source>
</evidence>
<evidence type="ECO:0000256" key="6">
    <source>
        <dbReference type="SAM" id="Phobius"/>
    </source>
</evidence>
<dbReference type="Pfam" id="PF13520">
    <property type="entry name" value="AA_permease_2"/>
    <property type="match status" value="1"/>
</dbReference>
<dbReference type="RefSeq" id="WP_284057994.1">
    <property type="nucleotide sequence ID" value="NZ_JAMSLR010000012.1"/>
</dbReference>
<keyword evidence="3 6" id="KW-0812">Transmembrane</keyword>
<dbReference type="PIRSF" id="PIRSF006060">
    <property type="entry name" value="AA_transporter"/>
    <property type="match status" value="1"/>
</dbReference>
<keyword evidence="8" id="KW-1185">Reference proteome</keyword>
<feature type="transmembrane region" description="Helical" evidence="6">
    <location>
        <begin position="413"/>
        <end position="436"/>
    </location>
</feature>
<feature type="transmembrane region" description="Helical" evidence="6">
    <location>
        <begin position="333"/>
        <end position="357"/>
    </location>
</feature>
<feature type="transmembrane region" description="Helical" evidence="6">
    <location>
        <begin position="269"/>
        <end position="288"/>
    </location>
</feature>
<evidence type="ECO:0000313" key="8">
    <source>
        <dbReference type="Proteomes" id="UP001165306"/>
    </source>
</evidence>
<feature type="transmembrane region" description="Helical" evidence="6">
    <location>
        <begin position="21"/>
        <end position="46"/>
    </location>
</feature>
<dbReference type="InterPro" id="IPR002293">
    <property type="entry name" value="AA/rel_permease1"/>
</dbReference>